<dbReference type="AlphaFoldDB" id="Q0A8V9"/>
<reference evidence="2" key="1">
    <citation type="submission" date="2006-08" db="EMBL/GenBank/DDBJ databases">
        <title>Complete sequence of Alkalilimnicola ehrilichei MLHE-1.</title>
        <authorList>
            <person name="Copeland A."/>
            <person name="Lucas S."/>
            <person name="Lapidus A."/>
            <person name="Barry K."/>
            <person name="Detter J.C."/>
            <person name="Glavina del Rio T."/>
            <person name="Hammon N."/>
            <person name="Israni S."/>
            <person name="Dalin E."/>
            <person name="Tice H."/>
            <person name="Pitluck S."/>
            <person name="Sims D."/>
            <person name="Brettin T."/>
            <person name="Bruce D."/>
            <person name="Han C."/>
            <person name="Tapia R."/>
            <person name="Gilna P."/>
            <person name="Schmutz J."/>
            <person name="Larimer F."/>
            <person name="Land M."/>
            <person name="Hauser L."/>
            <person name="Kyrpides N."/>
            <person name="Mikhailova N."/>
            <person name="Oremland R.S."/>
            <person name="Hoeft S.E."/>
            <person name="Switzer-Blum J."/>
            <person name="Kulp T."/>
            <person name="King G."/>
            <person name="Tabita R."/>
            <person name="Witte B."/>
            <person name="Santini J.M."/>
            <person name="Basu P."/>
            <person name="Hollibaugh J.T."/>
            <person name="Xie G."/>
            <person name="Stolz J.F."/>
            <person name="Richardson P."/>
        </authorList>
    </citation>
    <scope>NUCLEOTIDE SEQUENCE</scope>
    <source>
        <strain evidence="2">MLHE-1</strain>
    </source>
</reference>
<proteinExistence type="predicted"/>
<evidence type="ECO:0000313" key="3">
    <source>
        <dbReference type="Proteomes" id="UP000001962"/>
    </source>
</evidence>
<dbReference type="Pfam" id="PF09411">
    <property type="entry name" value="PagL"/>
    <property type="match status" value="1"/>
</dbReference>
<dbReference type="Proteomes" id="UP000001962">
    <property type="component" value="Chromosome"/>
</dbReference>
<name>Q0A8V9_ALKEH</name>
<accession>Q0A8V9</accession>
<evidence type="ECO:0008006" key="4">
    <source>
        <dbReference type="Google" id="ProtNLM"/>
    </source>
</evidence>
<protein>
    <recommendedName>
        <fullName evidence="4">Acyloxyacyl hydrolase</fullName>
    </recommendedName>
</protein>
<gene>
    <name evidence="2" type="ordered locus">Mlg_1379</name>
</gene>
<dbReference type="OrthoDB" id="9797122at2"/>
<dbReference type="Gene3D" id="2.40.160.20">
    <property type="match status" value="1"/>
</dbReference>
<dbReference type="InterPro" id="IPR018550">
    <property type="entry name" value="Lipid-A_deacylase-rel"/>
</dbReference>
<feature type="chain" id="PRO_5004168132" description="Acyloxyacyl hydrolase" evidence="1">
    <location>
        <begin position="35"/>
        <end position="188"/>
    </location>
</feature>
<sequence length="188" mass="20031">MRAIHTRYRAPFRGTVAAGLLAAALIFVSGDATAQTADPGELGVRAGGGLGGASGARYFGLHWRPWQRSLMETASGWTVLAYGGVQLARVSYQGDRLYKLSAGPGLWIGHRDLPLALGLGTAPTLISGRRLGSRALGGPFQFTSHLALRWQASPGFSLTYRLQHTSNAGLHSDNDGFDIQMLEAAYAY</sequence>
<dbReference type="EMBL" id="CP000453">
    <property type="protein sequence ID" value="ABI56728.1"/>
    <property type="molecule type" value="Genomic_DNA"/>
</dbReference>
<keyword evidence="1" id="KW-0732">Signal</keyword>
<dbReference type="RefSeq" id="WP_011629123.1">
    <property type="nucleotide sequence ID" value="NC_008340.1"/>
</dbReference>
<evidence type="ECO:0000313" key="2">
    <source>
        <dbReference type="EMBL" id="ABI56728.1"/>
    </source>
</evidence>
<dbReference type="KEGG" id="aeh:Mlg_1379"/>
<evidence type="ECO:0000256" key="1">
    <source>
        <dbReference type="SAM" id="SignalP"/>
    </source>
</evidence>
<dbReference type="HOGENOM" id="CLU_1438305_0_0_6"/>
<keyword evidence="3" id="KW-1185">Reference proteome</keyword>
<feature type="signal peptide" evidence="1">
    <location>
        <begin position="1"/>
        <end position="34"/>
    </location>
</feature>
<organism evidence="2 3">
    <name type="scientific">Alkalilimnicola ehrlichii (strain ATCC BAA-1101 / DSM 17681 / MLHE-1)</name>
    <dbReference type="NCBI Taxonomy" id="187272"/>
    <lineage>
        <taxon>Bacteria</taxon>
        <taxon>Pseudomonadati</taxon>
        <taxon>Pseudomonadota</taxon>
        <taxon>Gammaproteobacteria</taxon>
        <taxon>Chromatiales</taxon>
        <taxon>Ectothiorhodospiraceae</taxon>
        <taxon>Alkalilimnicola</taxon>
    </lineage>
</organism>